<dbReference type="EnsemblMetazoa" id="PPA32694.1">
    <property type="protein sequence ID" value="PPA32694.1"/>
    <property type="gene ID" value="WBGene00205554"/>
</dbReference>
<dbReference type="AlphaFoldDB" id="A0A2A6CSG8"/>
<keyword evidence="2" id="KW-1185">Reference proteome</keyword>
<evidence type="ECO:0000313" key="1">
    <source>
        <dbReference type="EnsemblMetazoa" id="PPA32694.1"/>
    </source>
</evidence>
<reference evidence="1" key="2">
    <citation type="submission" date="2022-06" db="UniProtKB">
        <authorList>
            <consortium name="EnsemblMetazoa"/>
        </authorList>
    </citation>
    <scope>IDENTIFICATION</scope>
    <source>
        <strain evidence="1">PS312</strain>
    </source>
</reference>
<accession>A0A2A6CSG8</accession>
<accession>A0A8R1YNG6</accession>
<protein>
    <submittedName>
        <fullName evidence="1">Galectin domain-containing protein</fullName>
    </submittedName>
</protein>
<reference evidence="2" key="1">
    <citation type="journal article" date="2008" name="Nat. Genet.">
        <title>The Pristionchus pacificus genome provides a unique perspective on nematode lifestyle and parasitism.</title>
        <authorList>
            <person name="Dieterich C."/>
            <person name="Clifton S.W."/>
            <person name="Schuster L.N."/>
            <person name="Chinwalla A."/>
            <person name="Delehaunty K."/>
            <person name="Dinkelacker I."/>
            <person name="Fulton L."/>
            <person name="Fulton R."/>
            <person name="Godfrey J."/>
            <person name="Minx P."/>
            <person name="Mitreva M."/>
            <person name="Roeseler W."/>
            <person name="Tian H."/>
            <person name="Witte H."/>
            <person name="Yang S.P."/>
            <person name="Wilson R.K."/>
            <person name="Sommer R.J."/>
        </authorList>
    </citation>
    <scope>NUCLEOTIDE SEQUENCE [LARGE SCALE GENOMIC DNA]</scope>
    <source>
        <strain evidence="2">PS312</strain>
    </source>
</reference>
<dbReference type="Proteomes" id="UP000005239">
    <property type="component" value="Unassembled WGS sequence"/>
</dbReference>
<evidence type="ECO:0000313" key="2">
    <source>
        <dbReference type="Proteomes" id="UP000005239"/>
    </source>
</evidence>
<sequence>MNPLLILFFSFPLLIYARSSSSAILYIPREDAVYRFKEGEILDPEDRVIVSTEWMGKIDINTQINVTFYSGCDIPLFIQVIPSLKLINLLWRRGGKMKRSHTIEPMRDNEVTNKLLLYLRILDGYINIVVNKIDDLADYQYRSNIPLKDLTRITVHGSDVTGTTIEVEHRSQKMRDIAASTGKRKGPNF</sequence>
<organism evidence="1 2">
    <name type="scientific">Pristionchus pacificus</name>
    <name type="common">Parasitic nematode worm</name>
    <dbReference type="NCBI Taxonomy" id="54126"/>
    <lineage>
        <taxon>Eukaryota</taxon>
        <taxon>Metazoa</taxon>
        <taxon>Ecdysozoa</taxon>
        <taxon>Nematoda</taxon>
        <taxon>Chromadorea</taxon>
        <taxon>Rhabditida</taxon>
        <taxon>Rhabditina</taxon>
        <taxon>Diplogasteromorpha</taxon>
        <taxon>Diplogasteroidea</taxon>
        <taxon>Neodiplogasteridae</taxon>
        <taxon>Pristionchus</taxon>
    </lineage>
</organism>
<gene>
    <name evidence="1" type="primary">WBGene00205554</name>
</gene>
<name>A0A2A6CSG8_PRIPA</name>
<proteinExistence type="predicted"/>